<dbReference type="PANTHER" id="PTHR38480">
    <property type="entry name" value="SLR0254 PROTEIN"/>
    <property type="match status" value="1"/>
</dbReference>
<proteinExistence type="predicted"/>
<evidence type="ECO:0000256" key="2">
    <source>
        <dbReference type="ARBA" id="ARBA00022692"/>
    </source>
</evidence>
<dbReference type="GO" id="GO:0016020">
    <property type="term" value="C:membrane"/>
    <property type="evidence" value="ECO:0007669"/>
    <property type="project" value="UniProtKB-SubCell"/>
</dbReference>
<feature type="domain" description="RDD" evidence="6">
    <location>
        <begin position="18"/>
        <end position="145"/>
    </location>
</feature>
<reference evidence="7" key="1">
    <citation type="submission" date="2020-10" db="EMBL/GenBank/DDBJ databases">
        <title>Mucilaginibacter mali sp. nov., isolated from rhizosphere soil of apple orchard.</title>
        <authorList>
            <person name="Lee J.-S."/>
            <person name="Kim H.S."/>
            <person name="Kim J.-S."/>
        </authorList>
    </citation>
    <scope>NUCLEOTIDE SEQUENCE</scope>
    <source>
        <strain evidence="7">KCTC 22746</strain>
    </source>
</reference>
<dbReference type="Proteomes" id="UP000622475">
    <property type="component" value="Unassembled WGS sequence"/>
</dbReference>
<keyword evidence="4 5" id="KW-0472">Membrane</keyword>
<protein>
    <submittedName>
        <fullName evidence="7">RDD family protein</fullName>
    </submittedName>
</protein>
<sequence>METVKITTSQNVDIDYAVASLGERIAARVVDYLLFIGATLVVYIPTTASGFKIQETAQWVIGIIWLSLFLFYDLVAEMFFNGQSIGKRIVKIRVISLDGGRPSVGQFVMRWLFRILDFGVTLGSLAVLSVAFSDKRQRIGDISAGTTVVKTKPVNPHQDLFYSLPDDDYKPTFPEVTQLSDKDINLVYDVIRNFNYTRNSKLVYTLAVRIKEHLNITYPPDLNVNEYQFLQLVVNDYNAIAARNEA</sequence>
<dbReference type="Pfam" id="PF06271">
    <property type="entry name" value="RDD"/>
    <property type="match status" value="1"/>
</dbReference>
<name>A0A929PW14_9SPHI</name>
<gene>
    <name evidence="7" type="ORF">IRJ16_02200</name>
</gene>
<evidence type="ECO:0000256" key="3">
    <source>
        <dbReference type="ARBA" id="ARBA00022989"/>
    </source>
</evidence>
<evidence type="ECO:0000259" key="6">
    <source>
        <dbReference type="Pfam" id="PF06271"/>
    </source>
</evidence>
<feature type="transmembrane region" description="Helical" evidence="5">
    <location>
        <begin position="25"/>
        <end position="44"/>
    </location>
</feature>
<dbReference type="EMBL" id="JADFFL010000001">
    <property type="protein sequence ID" value="MBE9660682.1"/>
    <property type="molecule type" value="Genomic_DNA"/>
</dbReference>
<keyword evidence="3 5" id="KW-1133">Transmembrane helix</keyword>
<evidence type="ECO:0000313" key="8">
    <source>
        <dbReference type="Proteomes" id="UP000622475"/>
    </source>
</evidence>
<dbReference type="AlphaFoldDB" id="A0A929PW14"/>
<evidence type="ECO:0000256" key="1">
    <source>
        <dbReference type="ARBA" id="ARBA00004141"/>
    </source>
</evidence>
<evidence type="ECO:0000256" key="4">
    <source>
        <dbReference type="ARBA" id="ARBA00023136"/>
    </source>
</evidence>
<keyword evidence="8" id="KW-1185">Reference proteome</keyword>
<dbReference type="RefSeq" id="WP_194109876.1">
    <property type="nucleotide sequence ID" value="NZ_JADFFL010000001.1"/>
</dbReference>
<organism evidence="7 8">
    <name type="scientific">Mucilaginibacter myungsuensis</name>
    <dbReference type="NCBI Taxonomy" id="649104"/>
    <lineage>
        <taxon>Bacteria</taxon>
        <taxon>Pseudomonadati</taxon>
        <taxon>Bacteroidota</taxon>
        <taxon>Sphingobacteriia</taxon>
        <taxon>Sphingobacteriales</taxon>
        <taxon>Sphingobacteriaceae</taxon>
        <taxon>Mucilaginibacter</taxon>
    </lineage>
</organism>
<dbReference type="PANTHER" id="PTHR38480:SF1">
    <property type="entry name" value="SLR0254 PROTEIN"/>
    <property type="match status" value="1"/>
</dbReference>
<keyword evidence="2 5" id="KW-0812">Transmembrane</keyword>
<comment type="subcellular location">
    <subcellularLocation>
        <location evidence="1">Membrane</location>
        <topology evidence="1">Multi-pass membrane protein</topology>
    </subcellularLocation>
</comment>
<accession>A0A929PW14</accession>
<dbReference type="InterPro" id="IPR010432">
    <property type="entry name" value="RDD"/>
</dbReference>
<evidence type="ECO:0000256" key="5">
    <source>
        <dbReference type="SAM" id="Phobius"/>
    </source>
</evidence>
<feature type="transmembrane region" description="Helical" evidence="5">
    <location>
        <begin position="56"/>
        <end position="75"/>
    </location>
</feature>
<comment type="caution">
    <text evidence="7">The sequence shown here is derived from an EMBL/GenBank/DDBJ whole genome shotgun (WGS) entry which is preliminary data.</text>
</comment>
<feature type="transmembrane region" description="Helical" evidence="5">
    <location>
        <begin position="111"/>
        <end position="132"/>
    </location>
</feature>
<evidence type="ECO:0000313" key="7">
    <source>
        <dbReference type="EMBL" id="MBE9660682.1"/>
    </source>
</evidence>